<accession>A0A0B5DNZ6</accession>
<reference evidence="3 5" key="2">
    <citation type="journal article" date="2016" name="Appl. Microbiol. Biotechnol.">
        <title>Exploiting the genome sequence of Streptomyces nodosus for enhanced antibiotic production.</title>
        <authorList>
            <person name="Sweeney P."/>
            <person name="Murphy C.D."/>
            <person name="Caffrey P."/>
        </authorList>
    </citation>
    <scope>NUCLEOTIDE SEQUENCE [LARGE SCALE GENOMIC DNA]</scope>
    <source>
        <strain evidence="3 5">ATCC 14899</strain>
    </source>
</reference>
<evidence type="ECO:0000313" key="3">
    <source>
        <dbReference type="EMBL" id="AJE41727.1"/>
    </source>
</evidence>
<feature type="compositionally biased region" description="Basic and acidic residues" evidence="1">
    <location>
        <begin position="34"/>
        <end position="43"/>
    </location>
</feature>
<keyword evidence="2" id="KW-0472">Membrane</keyword>
<reference evidence="4 6" key="3">
    <citation type="submission" date="2017-09" db="EMBL/GenBank/DDBJ databases">
        <title>Streptomyces genome completion.</title>
        <authorList>
            <person name="Lee N."/>
            <person name="Cho B.-K."/>
        </authorList>
    </citation>
    <scope>NUCLEOTIDE SEQUENCE [LARGE SCALE GENOMIC DNA]</scope>
    <source>
        <strain evidence="4 6">ATCC 14899</strain>
    </source>
</reference>
<feature type="transmembrane region" description="Helical" evidence="2">
    <location>
        <begin position="185"/>
        <end position="204"/>
    </location>
</feature>
<proteinExistence type="predicted"/>
<keyword evidence="2" id="KW-1133">Transmembrane helix</keyword>
<dbReference type="STRING" id="40318.SNOD_18135"/>
<protein>
    <recommendedName>
        <fullName evidence="7">DUF4232 domain-containing protein</fullName>
    </recommendedName>
</protein>
<dbReference type="Proteomes" id="UP000325763">
    <property type="component" value="Chromosome"/>
</dbReference>
<evidence type="ECO:0000256" key="1">
    <source>
        <dbReference type="SAM" id="MobiDB-lite"/>
    </source>
</evidence>
<feature type="compositionally biased region" description="Gly residues" evidence="1">
    <location>
        <begin position="234"/>
        <end position="243"/>
    </location>
</feature>
<feature type="region of interest" description="Disordered" evidence="1">
    <location>
        <begin position="1"/>
        <end position="142"/>
    </location>
</feature>
<evidence type="ECO:0000313" key="5">
    <source>
        <dbReference type="Proteomes" id="UP000031526"/>
    </source>
</evidence>
<evidence type="ECO:0000313" key="4">
    <source>
        <dbReference type="EMBL" id="QEV40262.1"/>
    </source>
</evidence>
<feature type="region of interest" description="Disordered" evidence="1">
    <location>
        <begin position="215"/>
        <end position="290"/>
    </location>
</feature>
<gene>
    <name evidence="4" type="ORF">CP978_18440</name>
    <name evidence="3" type="ORF">SNOD_18135</name>
</gene>
<dbReference type="EMBL" id="CP023747">
    <property type="protein sequence ID" value="QEV40262.1"/>
    <property type="molecule type" value="Genomic_DNA"/>
</dbReference>
<feature type="compositionally biased region" description="Basic and acidic residues" evidence="1">
    <location>
        <begin position="1"/>
        <end position="27"/>
    </location>
</feature>
<reference evidence="5" key="1">
    <citation type="submission" date="2014-09" db="EMBL/GenBank/DDBJ databases">
        <title>Sequence of the Streptomyces nodosus genome.</title>
        <authorList>
            <person name="Sweeney P."/>
            <person name="Stephens N."/>
            <person name="Murphy C."/>
            <person name="Caffrey P."/>
        </authorList>
    </citation>
    <scope>NUCLEOTIDE SEQUENCE [LARGE SCALE GENOMIC DNA]</scope>
    <source>
        <strain evidence="5">ATCC 14899</strain>
    </source>
</reference>
<feature type="compositionally biased region" description="Gly residues" evidence="1">
    <location>
        <begin position="115"/>
        <end position="125"/>
    </location>
</feature>
<feature type="region of interest" description="Disordered" evidence="1">
    <location>
        <begin position="386"/>
        <end position="453"/>
    </location>
</feature>
<dbReference type="HOGENOM" id="CLU_041425_0_0_11"/>
<evidence type="ECO:0000313" key="6">
    <source>
        <dbReference type="Proteomes" id="UP000325763"/>
    </source>
</evidence>
<dbReference type="EMBL" id="CP009313">
    <property type="protein sequence ID" value="AJE41727.1"/>
    <property type="molecule type" value="Genomic_DNA"/>
</dbReference>
<name>A0A0B5DNZ6_9ACTN</name>
<feature type="compositionally biased region" description="Low complexity" evidence="1">
    <location>
        <begin position="103"/>
        <end position="114"/>
    </location>
</feature>
<dbReference type="Proteomes" id="UP000031526">
    <property type="component" value="Chromosome"/>
</dbReference>
<dbReference type="AlphaFoldDB" id="A0A0B5DNZ6"/>
<feature type="compositionally biased region" description="Basic and acidic residues" evidence="1">
    <location>
        <begin position="256"/>
        <end position="265"/>
    </location>
</feature>
<keyword evidence="2" id="KW-0812">Transmembrane</keyword>
<dbReference type="KEGG" id="snq:CP978_18440"/>
<dbReference type="OrthoDB" id="3872225at2"/>
<evidence type="ECO:0008006" key="7">
    <source>
        <dbReference type="Google" id="ProtNLM"/>
    </source>
</evidence>
<dbReference type="RefSeq" id="WP_043442425.1">
    <property type="nucleotide sequence ID" value="NZ_CP009313.1"/>
</dbReference>
<feature type="compositionally biased region" description="Basic and acidic residues" evidence="1">
    <location>
        <begin position="51"/>
        <end position="70"/>
    </location>
</feature>
<feature type="compositionally biased region" description="Low complexity" evidence="1">
    <location>
        <begin position="73"/>
        <end position="86"/>
    </location>
</feature>
<feature type="compositionally biased region" description="Low complexity" evidence="1">
    <location>
        <begin position="267"/>
        <end position="286"/>
    </location>
</feature>
<evidence type="ECO:0000256" key="2">
    <source>
        <dbReference type="SAM" id="Phobius"/>
    </source>
</evidence>
<feature type="compositionally biased region" description="Low complexity" evidence="1">
    <location>
        <begin position="405"/>
        <end position="422"/>
    </location>
</feature>
<organism evidence="3 5">
    <name type="scientific">Streptomyces nodosus</name>
    <dbReference type="NCBI Taxonomy" id="40318"/>
    <lineage>
        <taxon>Bacteria</taxon>
        <taxon>Bacillati</taxon>
        <taxon>Actinomycetota</taxon>
        <taxon>Actinomycetes</taxon>
        <taxon>Kitasatosporales</taxon>
        <taxon>Streptomycetaceae</taxon>
        <taxon>Streptomyces</taxon>
    </lineage>
</organism>
<sequence length="470" mass="46022">MSEYDERRATARGHDSRTPHEPSERQEPTGLPGLHEDDHEQHAGNRTVNHRPHEQGPNEAVPERDDRAGGDHPAAGQADTAAGPADVDAEEGDGGTGRDRLMAALGGIADDLGAAGSGAGGGGRGTRATGTGPEEPEGASEGLEAEELALRRLLHQAVSEIEPRDGTLQHLRRAVPARRARKRQAVVGMAAAALFFGTAVPAALHVSQTAGSDADPYMAGQASQAHGDAQKGTGTEGGSGGSAGSSASSPGRTAGGHKDAEDPSKDTGAGATAGADPSASEESAPACTAGQLGGGTATVGSPDSIGAVYGSFRLSNVSTTSCTASGGGSVSTVAQGAADSSRISVVSHAAGDAATALPDPAQQVSSLVLVPGAAYEVKFAWVPSSTCPTNSGGGTGGTSPEPDPSDSATAGSGSNTDSGGTSPQLMTDDGVADGSVAVTLTPDSGAGGLTTTIPNACAGTVYQSGMLPAS</sequence>
<keyword evidence="5" id="KW-1185">Reference proteome</keyword>